<proteinExistence type="predicted"/>
<feature type="domain" description="Terminase ATPase subunit N-terminal" evidence="1">
    <location>
        <begin position="25"/>
        <end position="78"/>
    </location>
</feature>
<evidence type="ECO:0000259" key="1">
    <source>
        <dbReference type="Pfam" id="PF06056"/>
    </source>
</evidence>
<evidence type="ECO:0000259" key="2">
    <source>
        <dbReference type="Pfam" id="PF13592"/>
    </source>
</evidence>
<dbReference type="EMBL" id="FMTT01000047">
    <property type="protein sequence ID" value="SCW78520.1"/>
    <property type="molecule type" value="Genomic_DNA"/>
</dbReference>
<dbReference type="InterPro" id="IPR025959">
    <property type="entry name" value="Winged_HTH_dom"/>
</dbReference>
<gene>
    <name evidence="3" type="ORF">SAMN04487970_10475</name>
</gene>
<organism evidence="3 4">
    <name type="scientific">Paenibacillus tianmuensis</name>
    <dbReference type="NCBI Taxonomy" id="624147"/>
    <lineage>
        <taxon>Bacteria</taxon>
        <taxon>Bacillati</taxon>
        <taxon>Bacillota</taxon>
        <taxon>Bacilli</taxon>
        <taxon>Bacillales</taxon>
        <taxon>Paenibacillaceae</taxon>
        <taxon>Paenibacillus</taxon>
    </lineage>
</organism>
<keyword evidence="4" id="KW-1185">Reference proteome</keyword>
<dbReference type="AlphaFoldDB" id="A0A1G4TAW9"/>
<dbReference type="SUPFAM" id="SSF46689">
    <property type="entry name" value="Homeodomain-like"/>
    <property type="match status" value="1"/>
</dbReference>
<dbReference type="STRING" id="624147.SAMN04487970_10475"/>
<dbReference type="OrthoDB" id="1908912at2"/>
<dbReference type="Proteomes" id="UP000198601">
    <property type="component" value="Unassembled WGS sequence"/>
</dbReference>
<evidence type="ECO:0000313" key="3">
    <source>
        <dbReference type="EMBL" id="SCW78520.1"/>
    </source>
</evidence>
<reference evidence="4" key="1">
    <citation type="submission" date="2016-10" db="EMBL/GenBank/DDBJ databases">
        <authorList>
            <person name="Varghese N."/>
            <person name="Submissions S."/>
        </authorList>
    </citation>
    <scope>NUCLEOTIDE SEQUENCE [LARGE SCALE GENOMIC DNA]</scope>
    <source>
        <strain evidence="4">CGMCC 1.8946</strain>
    </source>
</reference>
<dbReference type="Pfam" id="PF06056">
    <property type="entry name" value="Terminase_5"/>
    <property type="match status" value="1"/>
</dbReference>
<evidence type="ECO:0000313" key="4">
    <source>
        <dbReference type="Proteomes" id="UP000198601"/>
    </source>
</evidence>
<protein>
    <submittedName>
        <fullName evidence="3">Transposase</fullName>
    </submittedName>
</protein>
<sequence length="171" mass="19737">MKMENAQKLEEVKQAMKKAKDRRMYERYQALYLYLQGTRAEAIAPILNRSVQTVKGYIQVYQTGGLSALKMNHSPGAPVRLTKEQQEKLKQTIVSSVPNDVGFTARHNWTLEIIAAFIKREFGYIYSLRGVSKMMHRQGLSYTKPTYTLAAADEEKQRQFSEDTFPHLKKD</sequence>
<name>A0A1G4TAW9_9BACL</name>
<dbReference type="InterPro" id="IPR010332">
    <property type="entry name" value="ATPase_terminase-su_N"/>
</dbReference>
<feature type="domain" description="Winged helix-turn helix" evidence="2">
    <location>
        <begin position="108"/>
        <end position="163"/>
    </location>
</feature>
<dbReference type="InterPro" id="IPR009057">
    <property type="entry name" value="Homeodomain-like_sf"/>
</dbReference>
<accession>A0A1G4TAW9</accession>
<dbReference type="Pfam" id="PF13592">
    <property type="entry name" value="HTH_33"/>
    <property type="match status" value="1"/>
</dbReference>